<dbReference type="OMA" id="FMEASRI"/>
<evidence type="ECO:0000256" key="3">
    <source>
        <dbReference type="ARBA" id="ARBA00014974"/>
    </source>
</evidence>
<dbReference type="SUPFAM" id="SSF53067">
    <property type="entry name" value="Actin-like ATPase domain"/>
    <property type="match status" value="2"/>
</dbReference>
<dbReference type="InterPro" id="IPR002731">
    <property type="entry name" value="ATPase_BadF"/>
</dbReference>
<reference evidence="7" key="1">
    <citation type="submission" date="2010-08" db="EMBL/GenBank/DDBJ databases">
        <authorList>
            <consortium name="Caenorhabditis japonica Sequencing Consortium"/>
            <person name="Wilson R.K."/>
        </authorList>
    </citation>
    <scope>NUCLEOTIDE SEQUENCE [LARGE SCALE GENOMIC DNA]</scope>
    <source>
        <strain evidence="7">DF5081</strain>
    </source>
</reference>
<evidence type="ECO:0000313" key="7">
    <source>
        <dbReference type="Proteomes" id="UP000005237"/>
    </source>
</evidence>
<evidence type="ECO:0000259" key="5">
    <source>
        <dbReference type="Pfam" id="PF01869"/>
    </source>
</evidence>
<dbReference type="AlphaFoldDB" id="A0A8R1DF37"/>
<keyword evidence="7" id="KW-1185">Reference proteome</keyword>
<evidence type="ECO:0000256" key="4">
    <source>
        <dbReference type="ARBA" id="ARBA00031123"/>
    </source>
</evidence>
<dbReference type="EC" id="2.7.1.59" evidence="2"/>
<evidence type="ECO:0000256" key="1">
    <source>
        <dbReference type="ARBA" id="ARBA00006198"/>
    </source>
</evidence>
<dbReference type="Pfam" id="PF10294">
    <property type="entry name" value="Methyltransf_16"/>
    <property type="match status" value="1"/>
</dbReference>
<reference evidence="6" key="2">
    <citation type="submission" date="2022-06" db="UniProtKB">
        <authorList>
            <consortium name="EnsemblMetazoa"/>
        </authorList>
    </citation>
    <scope>IDENTIFICATION</scope>
    <source>
        <strain evidence="6">DF5081</strain>
    </source>
</reference>
<evidence type="ECO:0000256" key="2">
    <source>
        <dbReference type="ARBA" id="ARBA00012122"/>
    </source>
</evidence>
<dbReference type="Gene3D" id="3.30.420.40">
    <property type="match status" value="2"/>
</dbReference>
<organism evidence="6 7">
    <name type="scientific">Caenorhabditis japonica</name>
    <dbReference type="NCBI Taxonomy" id="281687"/>
    <lineage>
        <taxon>Eukaryota</taxon>
        <taxon>Metazoa</taxon>
        <taxon>Ecdysozoa</taxon>
        <taxon>Nematoda</taxon>
        <taxon>Chromadorea</taxon>
        <taxon>Rhabditida</taxon>
        <taxon>Rhabditina</taxon>
        <taxon>Rhabditomorpha</taxon>
        <taxon>Rhabditoidea</taxon>
        <taxon>Rhabditidae</taxon>
        <taxon>Peloderinae</taxon>
        <taxon>Caenorhabditis</taxon>
    </lineage>
</organism>
<dbReference type="Proteomes" id="UP000005237">
    <property type="component" value="Unassembled WGS sequence"/>
</dbReference>
<dbReference type="CDD" id="cd02440">
    <property type="entry name" value="AdoMet_MTases"/>
    <property type="match status" value="1"/>
</dbReference>
<dbReference type="InterPro" id="IPR019410">
    <property type="entry name" value="Methyltransf_16"/>
</dbReference>
<proteinExistence type="inferred from homology"/>
<comment type="similarity">
    <text evidence="1">Belongs to the eukaryotic-type N-acetylglucosamine kinase family.</text>
</comment>
<dbReference type="GO" id="GO:0045127">
    <property type="term" value="F:N-acetylglucosamine kinase activity"/>
    <property type="evidence" value="ECO:0007669"/>
    <property type="project" value="UniProtKB-EC"/>
</dbReference>
<feature type="domain" description="ATPase BadF/BadG/BcrA/BcrD type" evidence="5">
    <location>
        <begin position="200"/>
        <end position="501"/>
    </location>
</feature>
<dbReference type="PANTHER" id="PTHR12862:SF0">
    <property type="entry name" value="N-ACETYL-D-GLUCOSAMINE KINASE"/>
    <property type="match status" value="1"/>
</dbReference>
<accession>A0A8R1DF37</accession>
<dbReference type="InterPro" id="IPR029063">
    <property type="entry name" value="SAM-dependent_MTases_sf"/>
</dbReference>
<dbReference type="Gene3D" id="3.40.50.150">
    <property type="entry name" value="Vaccinia Virus protein VP39"/>
    <property type="match status" value="1"/>
</dbReference>
<dbReference type="EnsemblMetazoa" id="CJA00927.1">
    <property type="protein sequence ID" value="CJA00927.1"/>
    <property type="gene ID" value="WBGene00120131"/>
</dbReference>
<dbReference type="PANTHER" id="PTHR12862">
    <property type="entry name" value="BADF TYPE ATPASE DOMAIN-CONTAINING PROTEIN"/>
    <property type="match status" value="1"/>
</dbReference>
<name>A0A8R1DF37_CAEJA</name>
<protein>
    <recommendedName>
        <fullName evidence="3">N-acetyl-D-glucosamine kinase</fullName>
        <ecNumber evidence="2">2.7.1.59</ecNumber>
    </recommendedName>
    <alternativeName>
        <fullName evidence="4">GlcNAc kinase</fullName>
    </alternativeName>
</protein>
<dbReference type="Pfam" id="PF01869">
    <property type="entry name" value="BcrAD_BadFG"/>
    <property type="match status" value="1"/>
</dbReference>
<dbReference type="SUPFAM" id="SSF53335">
    <property type="entry name" value="S-adenosyl-L-methionine-dependent methyltransferases"/>
    <property type="match status" value="1"/>
</dbReference>
<dbReference type="InterPro" id="IPR039758">
    <property type="entry name" value="NAGK-like"/>
</dbReference>
<evidence type="ECO:0000313" key="6">
    <source>
        <dbReference type="EnsemblMetazoa" id="CJA00927.1"/>
    </source>
</evidence>
<sequence>MSGSTQDHWKHTWPCAQVFGDFLCSNREKLKDKVVLEIGAGATGVCGLAAAKLGARRVWLTDHPDLEIALKTLQRNVEANNVSEACTVTGLDWDDRQSVSRAIDLIGDRLDVILASDVFFDPSTFCGLVDTFAQLLIRYENARVWFAYQQRDDSWTCGPQLEKYPFLKVVLEKQIETGKETIDIFTMTNSKAESKGLYAGIEGGATGSKLVIIDSETNWRTESSNLGTNFYLTDYKIVCKRIADWILDVFEKEKLKIEDLRALGLGLSGAEDEEFNNKFVDYFRKNHGNVTDNFYLTSDSIMTLLANFPREENGIVLIAGTGSSCRMKKKDGSVQGAGGWGHMIGDGGSAFWIARAAIQMLFDAEDGFDNTYNTDVIKALLFKHYNINEKTRILNYMYSNFEKHVVADFTVSLAQKVNDDPAIGEVFRSAGHILGRHVATVAKHLPEEERKSLDIVLIGGVFRSWSALQAGFVAAMQGTGVQKLRMFEPCDSPAVGAAVLAAKERYGIFLAQEDKKILRLEIDV</sequence>
<dbReference type="InterPro" id="IPR043129">
    <property type="entry name" value="ATPase_NBD"/>
</dbReference>